<dbReference type="GO" id="GO:0009966">
    <property type="term" value="P:regulation of signal transduction"/>
    <property type="evidence" value="ECO:0007669"/>
    <property type="project" value="InterPro"/>
</dbReference>
<dbReference type="OrthoDB" id="10261753at2759"/>
<evidence type="ECO:0000313" key="2">
    <source>
        <dbReference type="EMBL" id="SJK85764.1"/>
    </source>
</evidence>
<gene>
    <name evidence="2" type="ORF">BMR1_02g00095</name>
</gene>
<dbReference type="PANTHER" id="PTHR10933">
    <property type="entry name" value="IMMUNOGLOBULIN-BINDING PROTEIN 1"/>
    <property type="match status" value="1"/>
</dbReference>
<dbReference type="GeneID" id="24423808"/>
<reference evidence="2 3" key="1">
    <citation type="journal article" date="2012" name="Nucleic Acids Res.">
        <title>Sequencing of the smallest Apicomplexan genome from the human pathogen Babesia microti.</title>
        <authorList>
            <person name="Cornillot E."/>
            <person name="Hadj-Kaddour K."/>
            <person name="Dassouli A."/>
            <person name="Noel B."/>
            <person name="Ranwez V."/>
            <person name="Vacherie B."/>
            <person name="Augagneur Y."/>
            <person name="Bres V."/>
            <person name="Duclos A."/>
            <person name="Randazzo S."/>
            <person name="Carcy B."/>
            <person name="Debierre-Grockiego F."/>
            <person name="Delbecq S."/>
            <person name="Moubri-Menage K."/>
            <person name="Shams-Eldin H."/>
            <person name="Usmani-Brown S."/>
            <person name="Bringaud F."/>
            <person name="Wincker P."/>
            <person name="Vivares C.P."/>
            <person name="Schwarz R.T."/>
            <person name="Schetters T.P."/>
            <person name="Krause P.J."/>
            <person name="Gorenflot A."/>
            <person name="Berry V."/>
            <person name="Barbe V."/>
            <person name="Ben Mamoun C."/>
        </authorList>
    </citation>
    <scope>NUCLEOTIDE SEQUENCE [LARGE SCALE GENOMIC DNA]</scope>
    <source>
        <strain evidence="2 3">RI</strain>
    </source>
</reference>
<evidence type="ECO:0000313" key="3">
    <source>
        <dbReference type="Proteomes" id="UP000002899"/>
    </source>
</evidence>
<dbReference type="GO" id="GO:0035303">
    <property type="term" value="P:regulation of dephosphorylation"/>
    <property type="evidence" value="ECO:0007669"/>
    <property type="project" value="TreeGrafter"/>
</dbReference>
<evidence type="ECO:0000256" key="1">
    <source>
        <dbReference type="SAM" id="MobiDB-lite"/>
    </source>
</evidence>
<dbReference type="InterPro" id="IPR007304">
    <property type="entry name" value="TAP46-like"/>
</dbReference>
<organism evidence="2 3">
    <name type="scientific">Babesia microti (strain RI)</name>
    <dbReference type="NCBI Taxonomy" id="1133968"/>
    <lineage>
        <taxon>Eukaryota</taxon>
        <taxon>Sar</taxon>
        <taxon>Alveolata</taxon>
        <taxon>Apicomplexa</taxon>
        <taxon>Aconoidasida</taxon>
        <taxon>Piroplasmida</taxon>
        <taxon>Babesiidae</taxon>
        <taxon>Babesia</taxon>
    </lineage>
</organism>
<dbReference type="GO" id="GO:0005829">
    <property type="term" value="C:cytosol"/>
    <property type="evidence" value="ECO:0007669"/>
    <property type="project" value="TreeGrafter"/>
</dbReference>
<dbReference type="GO" id="GO:0051721">
    <property type="term" value="F:protein phosphatase 2A binding"/>
    <property type="evidence" value="ECO:0007669"/>
    <property type="project" value="TreeGrafter"/>
</dbReference>
<sequence>MKECLRLYHTSFTQYWRLYWLNQNFDIEIDALFSSYEIVDNIPFVSVADLESKPTKYRILFTLLKAFFTLEKYADRLSIMPKNEELDDVSTLRLAFVAIPYFLGFLLLELPTLDNRSALLSEAKLYLMEFGTRLSNLGSQFMVEIPGNRTDKVALARQDMDTRKKINHLLSLKLNNNTFDPAIDDIISPLFPNYRDEYVIRELTILLLTKFRLESLSHLQSIDRELKILGIKSKQSTEPTSPTYTNAIISNASKIPCMSDLRTRLQRNVFIPGHNMPTITLAECAKIEMDMELNIGKTTNGGRLASNSSDASSNDTNDAREWDNWKDDHPWGSGNKNRNIS</sequence>
<dbReference type="Proteomes" id="UP000002899">
    <property type="component" value="Chromosome II"/>
</dbReference>
<feature type="region of interest" description="Disordered" evidence="1">
    <location>
        <begin position="297"/>
        <end position="341"/>
    </location>
</feature>
<keyword evidence="3" id="KW-1185">Reference proteome</keyword>
<dbReference type="PANTHER" id="PTHR10933:SF9">
    <property type="entry name" value="IMMUNOGLOBULIN-BINDING PROTEIN 1"/>
    <property type="match status" value="1"/>
</dbReference>
<reference evidence="2 3" key="2">
    <citation type="journal article" date="2013" name="PLoS ONE">
        <title>Whole genome mapping and re-organization of the nuclear and mitochondrial genomes of Babesia microti isolates.</title>
        <authorList>
            <person name="Cornillot E."/>
            <person name="Dassouli A."/>
            <person name="Garg A."/>
            <person name="Pachikara N."/>
            <person name="Randazzo S."/>
            <person name="Depoix D."/>
            <person name="Carcy B."/>
            <person name="Delbecq S."/>
            <person name="Frutos R."/>
            <person name="Silva J.C."/>
            <person name="Sutton R."/>
            <person name="Krause P.J."/>
            <person name="Mamoun C.B."/>
        </authorList>
    </citation>
    <scope>NUCLEOTIDE SEQUENCE [LARGE SCALE GENOMIC DNA]</scope>
    <source>
        <strain evidence="2 3">RI</strain>
    </source>
</reference>
<dbReference type="VEuPathDB" id="PiroplasmaDB:BMR1_02g00095"/>
<dbReference type="KEGG" id="bmic:BMR1_02g00095"/>
<reference evidence="2 3" key="3">
    <citation type="journal article" date="2016" name="Sci. Rep.">
        <title>Genome-wide diversity and gene expression profiling of Babesia microti isolates identify polymorphic genes that mediate host-pathogen interactions.</title>
        <authorList>
            <person name="Silva J.C."/>
            <person name="Cornillot E."/>
            <person name="McCracken C."/>
            <person name="Usmani-Brown S."/>
            <person name="Dwivedi A."/>
            <person name="Ifeonu O.O."/>
            <person name="Crabtree J."/>
            <person name="Gotia H.T."/>
            <person name="Virji A.Z."/>
            <person name="Reynes C."/>
            <person name="Colinge J."/>
            <person name="Kumar V."/>
            <person name="Lawres L."/>
            <person name="Pazzi J.E."/>
            <person name="Pablo J.V."/>
            <person name="Hung C."/>
            <person name="Brancato J."/>
            <person name="Kumari P."/>
            <person name="Orvis J."/>
            <person name="Tretina K."/>
            <person name="Chibucos M."/>
            <person name="Ott S."/>
            <person name="Sadzewicz L."/>
            <person name="Sengamalay N."/>
            <person name="Shetty A.C."/>
            <person name="Su Q."/>
            <person name="Tallon L."/>
            <person name="Fraser C.M."/>
            <person name="Frutos R."/>
            <person name="Molina D.M."/>
            <person name="Krause P.J."/>
            <person name="Ben Mamoun C."/>
        </authorList>
    </citation>
    <scope>NUCLEOTIDE SEQUENCE [LARGE SCALE GENOMIC DNA]</scope>
    <source>
        <strain evidence="2 3">RI</strain>
    </source>
</reference>
<accession>A0A1R4A9V5</accession>
<dbReference type="Gene3D" id="1.25.40.540">
    <property type="entry name" value="TAP42-like family"/>
    <property type="match status" value="1"/>
</dbReference>
<protein>
    <submittedName>
        <fullName evidence="2">TAP42-like family</fullName>
    </submittedName>
</protein>
<feature type="compositionally biased region" description="Basic and acidic residues" evidence="1">
    <location>
        <begin position="317"/>
        <end position="330"/>
    </location>
</feature>
<dbReference type="RefSeq" id="XP_021337987.1">
    <property type="nucleotide sequence ID" value="XM_021483017.1"/>
</dbReference>
<name>A0A1R4A9V5_BABMR</name>
<dbReference type="InterPro" id="IPR038511">
    <property type="entry name" value="TAP42/TAP46-like_sf"/>
</dbReference>
<dbReference type="Pfam" id="PF04177">
    <property type="entry name" value="TAP42"/>
    <property type="match status" value="1"/>
</dbReference>
<dbReference type="EMBL" id="FO082872">
    <property type="protein sequence ID" value="SJK85764.1"/>
    <property type="molecule type" value="Genomic_DNA"/>
</dbReference>
<dbReference type="AlphaFoldDB" id="A0A1R4A9V5"/>
<proteinExistence type="predicted"/>
<feature type="compositionally biased region" description="Low complexity" evidence="1">
    <location>
        <begin position="305"/>
        <end position="316"/>
    </location>
</feature>